<keyword evidence="1" id="KW-0472">Membrane</keyword>
<reference evidence="2" key="1">
    <citation type="submission" date="2014-09" db="EMBL/GenBank/DDBJ databases">
        <authorList>
            <person name="Magalhaes I.L.F."/>
            <person name="Oliveira U."/>
            <person name="Santos F.R."/>
            <person name="Vidigal T.H.D.A."/>
            <person name="Brescovit A.D."/>
            <person name="Santos A.J."/>
        </authorList>
    </citation>
    <scope>NUCLEOTIDE SEQUENCE</scope>
    <source>
        <tissue evidence="2">Shoot tissue taken approximately 20 cm above the soil surface</tissue>
    </source>
</reference>
<dbReference type="AlphaFoldDB" id="A0A0A8XUA0"/>
<sequence length="78" mass="9376">MFKIMSFQVQWNRYVKVDMKFDEYGVVYPDIPKQPLGTYECNIEWGHYVEAQYKLLIHISIICSGYCYHSLLLQYILT</sequence>
<organism evidence="2">
    <name type="scientific">Arundo donax</name>
    <name type="common">Giant reed</name>
    <name type="synonym">Donax arundinaceus</name>
    <dbReference type="NCBI Taxonomy" id="35708"/>
    <lineage>
        <taxon>Eukaryota</taxon>
        <taxon>Viridiplantae</taxon>
        <taxon>Streptophyta</taxon>
        <taxon>Embryophyta</taxon>
        <taxon>Tracheophyta</taxon>
        <taxon>Spermatophyta</taxon>
        <taxon>Magnoliopsida</taxon>
        <taxon>Liliopsida</taxon>
        <taxon>Poales</taxon>
        <taxon>Poaceae</taxon>
        <taxon>PACMAD clade</taxon>
        <taxon>Arundinoideae</taxon>
        <taxon>Arundineae</taxon>
        <taxon>Arundo</taxon>
    </lineage>
</organism>
<evidence type="ECO:0000256" key="1">
    <source>
        <dbReference type="SAM" id="Phobius"/>
    </source>
</evidence>
<feature type="transmembrane region" description="Helical" evidence="1">
    <location>
        <begin position="55"/>
        <end position="77"/>
    </location>
</feature>
<proteinExistence type="predicted"/>
<keyword evidence="1" id="KW-1133">Transmembrane helix</keyword>
<keyword evidence="1" id="KW-0812">Transmembrane</keyword>
<accession>A0A0A8XUA0</accession>
<evidence type="ECO:0000313" key="2">
    <source>
        <dbReference type="EMBL" id="JAD15282.1"/>
    </source>
</evidence>
<reference evidence="2" key="2">
    <citation type="journal article" date="2015" name="Data Brief">
        <title>Shoot transcriptome of the giant reed, Arundo donax.</title>
        <authorList>
            <person name="Barrero R.A."/>
            <person name="Guerrero F.D."/>
            <person name="Moolhuijzen P."/>
            <person name="Goolsby J.A."/>
            <person name="Tidwell J."/>
            <person name="Bellgard S.E."/>
            <person name="Bellgard M.I."/>
        </authorList>
    </citation>
    <scope>NUCLEOTIDE SEQUENCE</scope>
    <source>
        <tissue evidence="2">Shoot tissue taken approximately 20 cm above the soil surface</tissue>
    </source>
</reference>
<name>A0A0A8XUA0_ARUDO</name>
<dbReference type="EMBL" id="GBRH01282613">
    <property type="protein sequence ID" value="JAD15282.1"/>
    <property type="molecule type" value="Transcribed_RNA"/>
</dbReference>
<protein>
    <submittedName>
        <fullName evidence="2">Uncharacterized protein</fullName>
    </submittedName>
</protein>